<gene>
    <name evidence="2" type="ORF">ACFVZC_03880</name>
</gene>
<evidence type="ECO:0000256" key="1">
    <source>
        <dbReference type="SAM" id="MobiDB-lite"/>
    </source>
</evidence>
<protein>
    <submittedName>
        <fullName evidence="2">Uncharacterized protein</fullName>
    </submittedName>
</protein>
<comment type="caution">
    <text evidence="2">The sequence shown here is derived from an EMBL/GenBank/DDBJ whole genome shotgun (WGS) entry which is preliminary data.</text>
</comment>
<reference evidence="2 3" key="1">
    <citation type="submission" date="2024-09" db="EMBL/GenBank/DDBJ databases">
        <title>The Natural Products Discovery Center: Release of the First 8490 Sequenced Strains for Exploring Actinobacteria Biosynthetic Diversity.</title>
        <authorList>
            <person name="Kalkreuter E."/>
            <person name="Kautsar S.A."/>
            <person name="Yang D."/>
            <person name="Bader C.D."/>
            <person name="Teijaro C.N."/>
            <person name="Fluegel L."/>
            <person name="Davis C.M."/>
            <person name="Simpson J.R."/>
            <person name="Lauterbach L."/>
            <person name="Steele A.D."/>
            <person name="Gui C."/>
            <person name="Meng S."/>
            <person name="Li G."/>
            <person name="Viehrig K."/>
            <person name="Ye F."/>
            <person name="Su P."/>
            <person name="Kiefer A.F."/>
            <person name="Nichols A."/>
            <person name="Cepeda A.J."/>
            <person name="Yan W."/>
            <person name="Fan B."/>
            <person name="Jiang Y."/>
            <person name="Adhikari A."/>
            <person name="Zheng C.-J."/>
            <person name="Schuster L."/>
            <person name="Cowan T.M."/>
            <person name="Smanski M.J."/>
            <person name="Chevrette M.G."/>
            <person name="De Carvalho L.P.S."/>
            <person name="Shen B."/>
        </authorList>
    </citation>
    <scope>NUCLEOTIDE SEQUENCE [LARGE SCALE GENOMIC DNA]</scope>
    <source>
        <strain evidence="2 3">NPDC058328</strain>
    </source>
</reference>
<sequence>MSSIHGQLSMKASGDEVPEKRWKGAAVRHYRAADPSRLIEDVPLYTL</sequence>
<feature type="region of interest" description="Disordered" evidence="1">
    <location>
        <begin position="1"/>
        <end position="20"/>
    </location>
</feature>
<keyword evidence="3" id="KW-1185">Reference proteome</keyword>
<evidence type="ECO:0000313" key="2">
    <source>
        <dbReference type="EMBL" id="MFF1272547.1"/>
    </source>
</evidence>
<evidence type="ECO:0000313" key="3">
    <source>
        <dbReference type="Proteomes" id="UP001601627"/>
    </source>
</evidence>
<name>A0ABW6Q0A4_9ACTN</name>
<proteinExistence type="predicted"/>
<organism evidence="2 3">
    <name type="scientific">Streptomyces marokkonensis</name>
    <dbReference type="NCBI Taxonomy" id="324855"/>
    <lineage>
        <taxon>Bacteria</taxon>
        <taxon>Bacillati</taxon>
        <taxon>Actinomycetota</taxon>
        <taxon>Actinomycetes</taxon>
        <taxon>Kitasatosporales</taxon>
        <taxon>Streptomycetaceae</taxon>
        <taxon>Streptomyces</taxon>
    </lineage>
</organism>
<accession>A0ABW6Q0A4</accession>
<dbReference type="RefSeq" id="WP_388233019.1">
    <property type="nucleotide sequence ID" value="NZ_JBHVZQ010000002.1"/>
</dbReference>
<dbReference type="EMBL" id="JBHVZQ010000002">
    <property type="protein sequence ID" value="MFF1272547.1"/>
    <property type="molecule type" value="Genomic_DNA"/>
</dbReference>
<dbReference type="Proteomes" id="UP001601627">
    <property type="component" value="Unassembled WGS sequence"/>
</dbReference>